<dbReference type="PANTHER" id="PTHR18849:SF0">
    <property type="entry name" value="CILIA- AND FLAGELLA-ASSOCIATED PROTEIN 410-RELATED"/>
    <property type="match status" value="1"/>
</dbReference>
<dbReference type="AlphaFoldDB" id="A0AAJ7J8P5"/>
<dbReference type="Pfam" id="PF12799">
    <property type="entry name" value="LRR_4"/>
    <property type="match status" value="1"/>
</dbReference>
<dbReference type="Gene3D" id="3.80.10.10">
    <property type="entry name" value="Ribonuclease Inhibitor"/>
    <property type="match status" value="1"/>
</dbReference>
<dbReference type="GO" id="GO:0007010">
    <property type="term" value="P:cytoskeleton organization"/>
    <property type="evidence" value="ECO:0007669"/>
    <property type="project" value="TreeGrafter"/>
</dbReference>
<name>A0AAJ7J8P5_9HYME</name>
<reference evidence="6" key="1">
    <citation type="submission" date="2025-08" db="UniProtKB">
        <authorList>
            <consortium name="RefSeq"/>
        </authorList>
    </citation>
    <scope>IDENTIFICATION</scope>
    <source>
        <tissue evidence="6">Whole body</tissue>
    </source>
</reference>
<dbReference type="SMART" id="SM00446">
    <property type="entry name" value="LRRcap"/>
    <property type="match status" value="1"/>
</dbReference>
<feature type="compositionally biased region" description="Basic and acidic residues" evidence="3">
    <location>
        <begin position="198"/>
        <end position="217"/>
    </location>
</feature>
<evidence type="ECO:0000313" key="6">
    <source>
        <dbReference type="RefSeq" id="XP_017887152.1"/>
    </source>
</evidence>
<accession>A0AAJ7J8P5</accession>
<feature type="domain" description="U2A'/phosphoprotein 32 family A C-terminal" evidence="4">
    <location>
        <begin position="117"/>
        <end position="135"/>
    </location>
</feature>
<keyword evidence="1" id="KW-0433">Leucine-rich repeat</keyword>
<evidence type="ECO:0000256" key="1">
    <source>
        <dbReference type="ARBA" id="ARBA00022614"/>
    </source>
</evidence>
<dbReference type="InterPro" id="IPR025875">
    <property type="entry name" value="Leu-rich_rpt_4"/>
</dbReference>
<organism evidence="5 6">
    <name type="scientific">Ceratina calcarata</name>
    <dbReference type="NCBI Taxonomy" id="156304"/>
    <lineage>
        <taxon>Eukaryota</taxon>
        <taxon>Metazoa</taxon>
        <taxon>Ecdysozoa</taxon>
        <taxon>Arthropoda</taxon>
        <taxon>Hexapoda</taxon>
        <taxon>Insecta</taxon>
        <taxon>Pterygota</taxon>
        <taxon>Neoptera</taxon>
        <taxon>Endopterygota</taxon>
        <taxon>Hymenoptera</taxon>
        <taxon>Apocrita</taxon>
        <taxon>Aculeata</taxon>
        <taxon>Apoidea</taxon>
        <taxon>Anthophila</taxon>
        <taxon>Apidae</taxon>
        <taxon>Ceratina</taxon>
        <taxon>Zadontomerus</taxon>
    </lineage>
</organism>
<sequence length="239" mass="27525">MVNKVAEKCEALKVLKKKSWMNCWFGQKISLETIAALFVCVTNIVDVDGGYLSSRYVGCHAIRQKRRISLADFQYCLSLQELFVRNNNIEDLNEVCYLQGLPNLRNLWLGENPCAEKEGYRLAVLRALPNLQKLDDELVTPEEVQTALIKGRVLVHPLDVYASPPQSDAVSPEDITTEYIEETEVIQHRRYSSSSDQRSFEETQHPQEEYHDPDHRNANYNASPSHHYSQNNQYTYEVS</sequence>
<dbReference type="PANTHER" id="PTHR18849">
    <property type="entry name" value="LEUCINE RICH REPEAT PROTEIN"/>
    <property type="match status" value="1"/>
</dbReference>
<dbReference type="SUPFAM" id="SSF52058">
    <property type="entry name" value="L domain-like"/>
    <property type="match status" value="1"/>
</dbReference>
<dbReference type="InterPro" id="IPR003603">
    <property type="entry name" value="U2A'_phosphoprotein32A_C"/>
</dbReference>
<dbReference type="InterPro" id="IPR001611">
    <property type="entry name" value="Leu-rich_rpt"/>
</dbReference>
<evidence type="ECO:0000313" key="5">
    <source>
        <dbReference type="Proteomes" id="UP000694925"/>
    </source>
</evidence>
<dbReference type="RefSeq" id="XP_017887152.1">
    <property type="nucleotide sequence ID" value="XM_018031663.2"/>
</dbReference>
<dbReference type="Proteomes" id="UP000694925">
    <property type="component" value="Unplaced"/>
</dbReference>
<protein>
    <submittedName>
        <fullName evidence="6">Protein tilB homolog</fullName>
    </submittedName>
</protein>
<evidence type="ECO:0000256" key="2">
    <source>
        <dbReference type="ARBA" id="ARBA00022737"/>
    </source>
</evidence>
<feature type="compositionally biased region" description="Polar residues" evidence="3">
    <location>
        <begin position="218"/>
        <end position="239"/>
    </location>
</feature>
<dbReference type="InterPro" id="IPR032675">
    <property type="entry name" value="LRR_dom_sf"/>
</dbReference>
<evidence type="ECO:0000259" key="4">
    <source>
        <dbReference type="SMART" id="SM00446"/>
    </source>
</evidence>
<gene>
    <name evidence="6" type="primary">LOC108629181</name>
</gene>
<feature type="region of interest" description="Disordered" evidence="3">
    <location>
        <begin position="183"/>
        <end position="239"/>
    </location>
</feature>
<proteinExistence type="predicted"/>
<keyword evidence="2" id="KW-0677">Repeat</keyword>
<keyword evidence="5" id="KW-1185">Reference proteome</keyword>
<dbReference type="PROSITE" id="PS51450">
    <property type="entry name" value="LRR"/>
    <property type="match status" value="1"/>
</dbReference>
<evidence type="ECO:0000256" key="3">
    <source>
        <dbReference type="SAM" id="MobiDB-lite"/>
    </source>
</evidence>
<dbReference type="GeneID" id="108629181"/>
<dbReference type="KEGG" id="ccal:108629181"/>